<dbReference type="InterPro" id="IPR000210">
    <property type="entry name" value="BTB/POZ_dom"/>
</dbReference>
<proteinExistence type="predicted"/>
<reference evidence="4" key="2">
    <citation type="submission" date="2021-12" db="EMBL/GenBank/DDBJ databases">
        <title>Resequencing data analysis of finger millet.</title>
        <authorList>
            <person name="Hatakeyama M."/>
            <person name="Aluri S."/>
            <person name="Balachadran M.T."/>
            <person name="Sivarajan S.R."/>
            <person name="Poveda L."/>
            <person name="Shimizu-Inatsugi R."/>
            <person name="Schlapbach R."/>
            <person name="Sreeman S.M."/>
            <person name="Shimizu K.K."/>
        </authorList>
    </citation>
    <scope>NUCLEOTIDE SEQUENCE</scope>
</reference>
<sequence length="282" mass="31697">MAERCDTYSAIVAEAVSGSHVIKIDGYSRIKELLENGKYVQSIPSSVGGQSWVIRYYPNGNKKEDADFTSLYLVLDSIHGQDVKATFGFRLLDKNHTPVPSCTFTSTMMHTFSCKGSSWGYTKFMKKENLEGSVHLRGDCFTISCMITVMKEIRSEETKGKKKFVQVPPSDLRQHLGDLLKNIDGTIVTFEVGGERFRAHRSMIAARSSLPNAGGVMKWKGEGPKTPPIKIDDMGADVFRNFLHFIYMDTLPQQMAREEDLAMAQHLLVAADRYNVERLKLI</sequence>
<feature type="domain" description="BTB" evidence="2">
    <location>
        <begin position="186"/>
        <end position="255"/>
    </location>
</feature>
<dbReference type="SUPFAM" id="SSF54695">
    <property type="entry name" value="POZ domain"/>
    <property type="match status" value="1"/>
</dbReference>
<evidence type="ECO:0000313" key="5">
    <source>
        <dbReference type="Proteomes" id="UP001054889"/>
    </source>
</evidence>
<protein>
    <submittedName>
        <fullName evidence="4">Uncharacterized protein</fullName>
    </submittedName>
</protein>
<dbReference type="PROSITE" id="PS50144">
    <property type="entry name" value="MATH"/>
    <property type="match status" value="1"/>
</dbReference>
<gene>
    <name evidence="4" type="primary">ga07335</name>
    <name evidence="4" type="ORF">PR202_ga07335</name>
</gene>
<feature type="domain" description="MATH" evidence="3">
    <location>
        <begin position="17"/>
        <end position="147"/>
    </location>
</feature>
<dbReference type="Pfam" id="PF00651">
    <property type="entry name" value="BTB"/>
    <property type="match status" value="1"/>
</dbReference>
<dbReference type="PROSITE" id="PS50097">
    <property type="entry name" value="BTB"/>
    <property type="match status" value="1"/>
</dbReference>
<comment type="caution">
    <text evidence="4">The sequence shown here is derived from an EMBL/GenBank/DDBJ whole genome shotgun (WGS) entry which is preliminary data.</text>
</comment>
<dbReference type="InterPro" id="IPR002083">
    <property type="entry name" value="MATH/TRAF_dom"/>
</dbReference>
<dbReference type="InterPro" id="IPR011333">
    <property type="entry name" value="SKP1/BTB/POZ_sf"/>
</dbReference>
<dbReference type="AlphaFoldDB" id="A0AAV5BYA3"/>
<name>A0AAV5BYA3_ELECO</name>
<evidence type="ECO:0000256" key="1">
    <source>
        <dbReference type="ARBA" id="ARBA00004906"/>
    </source>
</evidence>
<dbReference type="GO" id="GO:0016567">
    <property type="term" value="P:protein ubiquitination"/>
    <property type="evidence" value="ECO:0007669"/>
    <property type="project" value="InterPro"/>
</dbReference>
<dbReference type="InterPro" id="IPR045005">
    <property type="entry name" value="BPM1-6"/>
</dbReference>
<dbReference type="Proteomes" id="UP001054889">
    <property type="component" value="Unassembled WGS sequence"/>
</dbReference>
<evidence type="ECO:0000313" key="4">
    <source>
        <dbReference type="EMBL" id="GJM91001.1"/>
    </source>
</evidence>
<dbReference type="EMBL" id="BQKI01000003">
    <property type="protein sequence ID" value="GJM91001.1"/>
    <property type="molecule type" value="Genomic_DNA"/>
</dbReference>
<evidence type="ECO:0000259" key="3">
    <source>
        <dbReference type="PROSITE" id="PS50144"/>
    </source>
</evidence>
<dbReference type="SMART" id="SM00061">
    <property type="entry name" value="MATH"/>
    <property type="match status" value="1"/>
</dbReference>
<dbReference type="Gene3D" id="3.30.710.10">
    <property type="entry name" value="Potassium Channel Kv1.1, Chain A"/>
    <property type="match status" value="1"/>
</dbReference>
<dbReference type="PANTHER" id="PTHR26379:SF511">
    <property type="entry name" value="OS02G0311150 PROTEIN"/>
    <property type="match status" value="1"/>
</dbReference>
<dbReference type="InterPro" id="IPR008974">
    <property type="entry name" value="TRAF-like"/>
</dbReference>
<evidence type="ECO:0000259" key="2">
    <source>
        <dbReference type="PROSITE" id="PS50097"/>
    </source>
</evidence>
<keyword evidence="5" id="KW-1185">Reference proteome</keyword>
<dbReference type="SUPFAM" id="SSF49599">
    <property type="entry name" value="TRAF domain-like"/>
    <property type="match status" value="1"/>
</dbReference>
<comment type="pathway">
    <text evidence="1">Protein modification; protein ubiquitination.</text>
</comment>
<accession>A0AAV5BYA3</accession>
<dbReference type="CDD" id="cd00121">
    <property type="entry name" value="MATH"/>
    <property type="match status" value="1"/>
</dbReference>
<organism evidence="4 5">
    <name type="scientific">Eleusine coracana subsp. coracana</name>
    <dbReference type="NCBI Taxonomy" id="191504"/>
    <lineage>
        <taxon>Eukaryota</taxon>
        <taxon>Viridiplantae</taxon>
        <taxon>Streptophyta</taxon>
        <taxon>Embryophyta</taxon>
        <taxon>Tracheophyta</taxon>
        <taxon>Spermatophyta</taxon>
        <taxon>Magnoliopsida</taxon>
        <taxon>Liliopsida</taxon>
        <taxon>Poales</taxon>
        <taxon>Poaceae</taxon>
        <taxon>PACMAD clade</taxon>
        <taxon>Chloridoideae</taxon>
        <taxon>Cynodonteae</taxon>
        <taxon>Eleusininae</taxon>
        <taxon>Eleusine</taxon>
    </lineage>
</organism>
<dbReference type="Gene3D" id="2.60.210.10">
    <property type="entry name" value="Apoptosis, Tumor Necrosis Factor Receptor Associated Protein 2, Chain A"/>
    <property type="match status" value="1"/>
</dbReference>
<dbReference type="Pfam" id="PF22486">
    <property type="entry name" value="MATH_2"/>
    <property type="match status" value="1"/>
</dbReference>
<dbReference type="PANTHER" id="PTHR26379">
    <property type="entry name" value="BTB/POZ AND MATH DOMAIN-CONTAINING PROTEIN 1"/>
    <property type="match status" value="1"/>
</dbReference>
<reference evidence="4" key="1">
    <citation type="journal article" date="2018" name="DNA Res.">
        <title>Multiple hybrid de novo genome assembly of finger millet, an orphan allotetraploid crop.</title>
        <authorList>
            <person name="Hatakeyama M."/>
            <person name="Aluri S."/>
            <person name="Balachadran M.T."/>
            <person name="Sivarajan S.R."/>
            <person name="Patrignani A."/>
            <person name="Gruter S."/>
            <person name="Poveda L."/>
            <person name="Shimizu-Inatsugi R."/>
            <person name="Baeten J."/>
            <person name="Francoijs K.J."/>
            <person name="Nataraja K.N."/>
            <person name="Reddy Y.A.N."/>
            <person name="Phadnis S."/>
            <person name="Ravikumar R.L."/>
            <person name="Schlapbach R."/>
            <person name="Sreeman S.M."/>
            <person name="Shimizu K.K."/>
        </authorList>
    </citation>
    <scope>NUCLEOTIDE SEQUENCE</scope>
</reference>